<sequence>MTRKNLEDADVPALEFSEPLQPYTEQVLGFGRGDGWDNDFYREVKETMAENQDMDETGIPYWLWTRLQAKPVCSRQIGSGEVFVALLDRLDAFGIDIGGVTEEFANLADSAACMDGEELEGGEARCGDQIGRLGRFAVLLRTRSGEREYEALRGLAGKLFAIIGEVNERTRLSPVGSEPFDRSASKLLQTLEHTMGLFRTKVLNSHASYFKPYSSYEPVHLGYMVYSVQLLEQWIERLRIRLSKPAAAFPEETFYLKPGLFCDLLDWTGDAADLEYFHWRREFNEIAGVEET</sequence>
<keyword evidence="2" id="KW-1185">Reference proteome</keyword>
<dbReference type="Proteomes" id="UP000293142">
    <property type="component" value="Unassembled WGS sequence"/>
</dbReference>
<reference evidence="1 2" key="1">
    <citation type="submission" date="2019-02" db="EMBL/GenBank/DDBJ databases">
        <title>Paenibacillus sp. nov., isolated from surface-sterilized tissue of Thalictrum simplex L.</title>
        <authorList>
            <person name="Tuo L."/>
        </authorList>
    </citation>
    <scope>NUCLEOTIDE SEQUENCE [LARGE SCALE GENOMIC DNA]</scope>
    <source>
        <strain evidence="1 2">N2SHLJ1</strain>
    </source>
</reference>
<evidence type="ECO:0000313" key="2">
    <source>
        <dbReference type="Proteomes" id="UP000293142"/>
    </source>
</evidence>
<evidence type="ECO:0000313" key="1">
    <source>
        <dbReference type="EMBL" id="TBL80843.1"/>
    </source>
</evidence>
<accession>A0A4Q9DY71</accession>
<organism evidence="1 2">
    <name type="scientific">Paenibacillus thalictri</name>
    <dbReference type="NCBI Taxonomy" id="2527873"/>
    <lineage>
        <taxon>Bacteria</taxon>
        <taxon>Bacillati</taxon>
        <taxon>Bacillota</taxon>
        <taxon>Bacilli</taxon>
        <taxon>Bacillales</taxon>
        <taxon>Paenibacillaceae</taxon>
        <taxon>Paenibacillus</taxon>
    </lineage>
</organism>
<comment type="caution">
    <text evidence="1">The sequence shown here is derived from an EMBL/GenBank/DDBJ whole genome shotgun (WGS) entry which is preliminary data.</text>
</comment>
<gene>
    <name evidence="1" type="ORF">EYB31_06395</name>
</gene>
<dbReference type="AlphaFoldDB" id="A0A4Q9DY71"/>
<dbReference type="EMBL" id="SIRE01000004">
    <property type="protein sequence ID" value="TBL80843.1"/>
    <property type="molecule type" value="Genomic_DNA"/>
</dbReference>
<proteinExistence type="predicted"/>
<protein>
    <submittedName>
        <fullName evidence="1">Uncharacterized protein</fullName>
    </submittedName>
</protein>
<dbReference type="RefSeq" id="WP_131012447.1">
    <property type="nucleotide sequence ID" value="NZ_SIRE01000004.1"/>
</dbReference>
<name>A0A4Q9DY71_9BACL</name>